<dbReference type="GO" id="GO:0052621">
    <property type="term" value="F:diguanylate cyclase activity"/>
    <property type="evidence" value="ECO:0007669"/>
    <property type="project" value="TreeGrafter"/>
</dbReference>
<dbReference type="InterPro" id="IPR029016">
    <property type="entry name" value="GAF-like_dom_sf"/>
</dbReference>
<keyword evidence="4" id="KW-1185">Reference proteome</keyword>
<dbReference type="SUPFAM" id="SSF55073">
    <property type="entry name" value="Nucleotide cyclase"/>
    <property type="match status" value="1"/>
</dbReference>
<dbReference type="OrthoDB" id="9759607at2"/>
<keyword evidence="1" id="KW-0812">Transmembrane</keyword>
<dbReference type="Pfam" id="PF13185">
    <property type="entry name" value="GAF_2"/>
    <property type="match status" value="1"/>
</dbReference>
<organism evidence="3 4">
    <name type="scientific">Psychrobacillus vulpis</name>
    <dbReference type="NCBI Taxonomy" id="2325572"/>
    <lineage>
        <taxon>Bacteria</taxon>
        <taxon>Bacillati</taxon>
        <taxon>Bacillota</taxon>
        <taxon>Bacilli</taxon>
        <taxon>Bacillales</taxon>
        <taxon>Bacillaceae</taxon>
        <taxon>Psychrobacillus</taxon>
    </lineage>
</organism>
<dbReference type="RefSeq" id="WP_142643104.1">
    <property type="nucleotide sequence ID" value="NZ_VDGI01000015.1"/>
</dbReference>
<feature type="transmembrane region" description="Helical" evidence="1">
    <location>
        <begin position="202"/>
        <end position="222"/>
    </location>
</feature>
<dbReference type="InterPro" id="IPR029787">
    <property type="entry name" value="Nucleotide_cyclase"/>
</dbReference>
<dbReference type="PANTHER" id="PTHR45138">
    <property type="entry name" value="REGULATORY COMPONENTS OF SENSORY TRANSDUCTION SYSTEM"/>
    <property type="match status" value="1"/>
</dbReference>
<evidence type="ECO:0000256" key="1">
    <source>
        <dbReference type="SAM" id="Phobius"/>
    </source>
</evidence>
<accession>A0A544TP81</accession>
<dbReference type="Pfam" id="PF00990">
    <property type="entry name" value="GGDEF"/>
    <property type="match status" value="1"/>
</dbReference>
<dbReference type="InterPro" id="IPR003018">
    <property type="entry name" value="GAF"/>
</dbReference>
<name>A0A544TP81_9BACI</name>
<dbReference type="InterPro" id="IPR000160">
    <property type="entry name" value="GGDEF_dom"/>
</dbReference>
<dbReference type="PROSITE" id="PS50887">
    <property type="entry name" value="GGDEF"/>
    <property type="match status" value="1"/>
</dbReference>
<dbReference type="SMART" id="SM00267">
    <property type="entry name" value="GGDEF"/>
    <property type="match status" value="1"/>
</dbReference>
<gene>
    <name evidence="3" type="ORF">FG384_13340</name>
</gene>
<evidence type="ECO:0000259" key="2">
    <source>
        <dbReference type="PROSITE" id="PS50887"/>
    </source>
</evidence>
<comment type="caution">
    <text evidence="3">The sequence shown here is derived from an EMBL/GenBank/DDBJ whole genome shotgun (WGS) entry which is preliminary data.</text>
</comment>
<feature type="transmembrane region" description="Helical" evidence="1">
    <location>
        <begin position="176"/>
        <end position="196"/>
    </location>
</feature>
<dbReference type="NCBIfam" id="TIGR00254">
    <property type="entry name" value="GGDEF"/>
    <property type="match status" value="1"/>
</dbReference>
<dbReference type="GO" id="GO:0005886">
    <property type="term" value="C:plasma membrane"/>
    <property type="evidence" value="ECO:0007669"/>
    <property type="project" value="TreeGrafter"/>
</dbReference>
<dbReference type="Proteomes" id="UP000316626">
    <property type="component" value="Unassembled WGS sequence"/>
</dbReference>
<keyword evidence="1" id="KW-1133">Transmembrane helix</keyword>
<dbReference type="GO" id="GO:0043709">
    <property type="term" value="P:cell adhesion involved in single-species biofilm formation"/>
    <property type="evidence" value="ECO:0007669"/>
    <property type="project" value="TreeGrafter"/>
</dbReference>
<dbReference type="AlphaFoldDB" id="A0A544TP81"/>
<feature type="transmembrane region" description="Helical" evidence="1">
    <location>
        <begin position="73"/>
        <end position="94"/>
    </location>
</feature>
<reference evidence="3 4" key="1">
    <citation type="submission" date="2019-06" db="EMBL/GenBank/DDBJ databases">
        <title>Psychrobacillus vulpis sp. nov., a new species isolated from feces of a red fox that inhabits in The Tablas de Daimiel Natural Park, Albacete, Spain.</title>
        <authorList>
            <person name="Rodriguez M."/>
            <person name="Reina J.C."/>
            <person name="Bejar V."/>
            <person name="Llamas I."/>
        </authorList>
    </citation>
    <scope>NUCLEOTIDE SEQUENCE [LARGE SCALE GENOMIC DNA]</scope>
    <source>
        <strain evidence="3 4">Z8</strain>
    </source>
</reference>
<evidence type="ECO:0000313" key="3">
    <source>
        <dbReference type="EMBL" id="TQR19192.1"/>
    </source>
</evidence>
<dbReference type="InterPro" id="IPR043128">
    <property type="entry name" value="Rev_trsase/Diguanyl_cyclase"/>
</dbReference>
<protein>
    <submittedName>
        <fullName evidence="3">Diguanylate cyclase</fullName>
    </submittedName>
</protein>
<feature type="domain" description="GGDEF" evidence="2">
    <location>
        <begin position="425"/>
        <end position="567"/>
    </location>
</feature>
<evidence type="ECO:0000313" key="4">
    <source>
        <dbReference type="Proteomes" id="UP000316626"/>
    </source>
</evidence>
<dbReference type="PANTHER" id="PTHR45138:SF9">
    <property type="entry name" value="DIGUANYLATE CYCLASE DGCM-RELATED"/>
    <property type="match status" value="1"/>
</dbReference>
<dbReference type="Gene3D" id="3.30.70.270">
    <property type="match status" value="1"/>
</dbReference>
<feature type="transmembrane region" description="Helical" evidence="1">
    <location>
        <begin position="42"/>
        <end position="67"/>
    </location>
</feature>
<dbReference type="InterPro" id="IPR050469">
    <property type="entry name" value="Diguanylate_Cyclase"/>
</dbReference>
<feature type="transmembrane region" description="Helical" evidence="1">
    <location>
        <begin position="12"/>
        <end position="30"/>
    </location>
</feature>
<proteinExistence type="predicted"/>
<feature type="transmembrane region" description="Helical" evidence="1">
    <location>
        <begin position="139"/>
        <end position="160"/>
    </location>
</feature>
<dbReference type="CDD" id="cd01949">
    <property type="entry name" value="GGDEF"/>
    <property type="match status" value="1"/>
</dbReference>
<sequence length="567" mass="64834">MDISDKAKKNIYILWILTVPFGIYLVYHFASSRQIEWDTFIFLIVLGLLTTIFPFFISGTTMFLVQWVTLAVYLNYGILAELLVMQLCLIPIAYHMKTNKENAYRIVYSSFMFFLISVACGSIAHFFGYNLGTLVVKEVLIFGSIYSIIYILLNHVLLFIRESVTGKNPRFFTKDFFWDLAGLIMTLPFGLSLYLLENYIGTSAFWLLGIPFIMITLLVRLYSDSEKVNADLNKASEFGHEMAERMTGKEIIDMFIGRIANMFPMDSAYIVDYFKGQFLILRAIEDGENKELHFSHEDIKDSLAGIGYEKGVPILYNKQSEWLHIKPPFLTSDMQSVMCVPIYRNQKIEGVLVLASRNKHAFEAYQLKIIHLLCSYFAVSVEKAKYVSNAVAKSERCELTKIYNYRYLDKQLRNDMDRLALGQYNSLSLIMMDIDKFKVVNDSYGHHSGNIILQDFAKIISEEIGLNGTVARYGGEEFVILLPNYSKIEAKNLAEQLRRKIENTPFIVQLDLDEVASEEIIFITTSIGVSTSPDDSDEGMSLLRNADRALYIGAKQAGRNKVAEYVK</sequence>
<dbReference type="SUPFAM" id="SSF55781">
    <property type="entry name" value="GAF domain-like"/>
    <property type="match status" value="1"/>
</dbReference>
<keyword evidence="1" id="KW-0472">Membrane</keyword>
<dbReference type="FunFam" id="3.30.70.270:FF:000001">
    <property type="entry name" value="Diguanylate cyclase domain protein"/>
    <property type="match status" value="1"/>
</dbReference>
<dbReference type="EMBL" id="VDGI01000015">
    <property type="protein sequence ID" value="TQR19192.1"/>
    <property type="molecule type" value="Genomic_DNA"/>
</dbReference>
<dbReference type="GO" id="GO:1902201">
    <property type="term" value="P:negative regulation of bacterial-type flagellum-dependent cell motility"/>
    <property type="evidence" value="ECO:0007669"/>
    <property type="project" value="TreeGrafter"/>
</dbReference>
<feature type="transmembrane region" description="Helical" evidence="1">
    <location>
        <begin position="106"/>
        <end position="127"/>
    </location>
</feature>
<dbReference type="Gene3D" id="3.30.450.40">
    <property type="match status" value="1"/>
</dbReference>